<feature type="transmembrane region" description="Helical" evidence="7">
    <location>
        <begin position="20"/>
        <end position="40"/>
    </location>
</feature>
<dbReference type="InterPro" id="IPR003838">
    <property type="entry name" value="ABC3_permease_C"/>
</dbReference>
<evidence type="ECO:0000256" key="5">
    <source>
        <dbReference type="ARBA" id="ARBA00023136"/>
    </source>
</evidence>
<dbReference type="PANTHER" id="PTHR30572:SF4">
    <property type="entry name" value="ABC TRANSPORTER PERMEASE YTRF"/>
    <property type="match status" value="1"/>
</dbReference>
<dbReference type="EMBL" id="FZOJ01000011">
    <property type="protein sequence ID" value="SNS50669.1"/>
    <property type="molecule type" value="Genomic_DNA"/>
</dbReference>
<feature type="transmembrane region" description="Helical" evidence="7">
    <location>
        <begin position="362"/>
        <end position="386"/>
    </location>
</feature>
<evidence type="ECO:0000259" key="8">
    <source>
        <dbReference type="Pfam" id="PF02687"/>
    </source>
</evidence>
<keyword evidence="4 7" id="KW-1133">Transmembrane helix</keyword>
<feature type="domain" description="ABC3 transporter permease C-terminal" evidence="8">
    <location>
        <begin position="271"/>
        <end position="380"/>
    </location>
</feature>
<name>A0A239F197_9FIRM</name>
<evidence type="ECO:0000256" key="6">
    <source>
        <dbReference type="ARBA" id="ARBA00038076"/>
    </source>
</evidence>
<evidence type="ECO:0000256" key="7">
    <source>
        <dbReference type="SAM" id="Phobius"/>
    </source>
</evidence>
<dbReference type="OrthoDB" id="5137249at2"/>
<feature type="transmembrane region" description="Helical" evidence="7">
    <location>
        <begin position="651"/>
        <end position="674"/>
    </location>
</feature>
<keyword evidence="3 7" id="KW-0812">Transmembrane</keyword>
<dbReference type="RefSeq" id="WP_089283309.1">
    <property type="nucleotide sequence ID" value="NZ_FZOJ01000011.1"/>
</dbReference>
<proteinExistence type="inferred from homology"/>
<sequence length="785" mass="89022">MKKLDVRLLRLIKNSKGQFISIAVMVILALTIYVSFSMVADNLNDSIFHYYDVTNFGDVFVEVVRIPKTAIDQLHRIEGVEVAQGRISSDVPLRVEDPNEKVRVRIVSLPQETEAINGLYTIEGRELQENPKTTVVLQQFSDARGIQLEDRITPYIAGREYPLDVVGIVGSPEYIYLMENEEALLPAPEKFGVIYVTEDFAQSALGYQGSYNEVMIKINEEYIHRIDSIVDEIEDELDRYGVRRIVKREDQLSHSMMMQEVEQLEMMATAITLLFLIVAAVIINVMLSRIVKNDRMSIGVMKALGYNNLSILGHYTKFSLLIGLVGSIIGIILSIPLSMAFTNMYILYMNIPMFQMKVYYTYFVYGILLTSAFCILSGLMGARSVLKILPADSMRPEAPKTGGRIWLERVKFIWNRISFSWKMVIRNILRNKRRALFLVMGIALTYAITMVPVFMSSVWNNLFMLQYGEFQTMQYNIDFAAPMNHNALRELSKVIEVDRIEPKAEVPFELRNGWKKKAVSIIGVPKDTEFYHFKTPTGESVDLPRNGIILVDRLASTLGVSTGDEIIIKNFMPDKEDQSIEVKGIVEQYLGTNAYMDIEAMNDLLGEKGVITGVLVDSRDKVVPKLQDVKNIRQVQSVEDMKNSFLEFMDMMIYSVGVMMLFGGILGFAIVYNVTIISISERIMEFSSLRVLGFDKKEIYKMVTRENGLMTFLGILLGMPLGYAMSVGMVSSLAMDMITIPVIINPSSYVITAIATMFFVTIAQLATIRKIYKLNFMDALKNRIS</sequence>
<dbReference type="InterPro" id="IPR050250">
    <property type="entry name" value="Macrolide_Exporter_MacB"/>
</dbReference>
<evidence type="ECO:0000256" key="4">
    <source>
        <dbReference type="ARBA" id="ARBA00022989"/>
    </source>
</evidence>
<protein>
    <submittedName>
        <fullName evidence="9">Putative ABC transport system permease protein</fullName>
    </submittedName>
</protein>
<evidence type="ECO:0000256" key="1">
    <source>
        <dbReference type="ARBA" id="ARBA00004651"/>
    </source>
</evidence>
<keyword evidence="10" id="KW-1185">Reference proteome</keyword>
<evidence type="ECO:0000313" key="9">
    <source>
        <dbReference type="EMBL" id="SNS50669.1"/>
    </source>
</evidence>
<feature type="transmembrane region" description="Helical" evidence="7">
    <location>
        <begin position="749"/>
        <end position="768"/>
    </location>
</feature>
<feature type="transmembrane region" description="Helical" evidence="7">
    <location>
        <begin position="318"/>
        <end position="342"/>
    </location>
</feature>
<organism evidence="9 10">
    <name type="scientific">Anaerovirgula multivorans</name>
    <dbReference type="NCBI Taxonomy" id="312168"/>
    <lineage>
        <taxon>Bacteria</taxon>
        <taxon>Bacillati</taxon>
        <taxon>Bacillota</taxon>
        <taxon>Clostridia</taxon>
        <taxon>Peptostreptococcales</taxon>
        <taxon>Natronincolaceae</taxon>
        <taxon>Anaerovirgula</taxon>
    </lineage>
</organism>
<evidence type="ECO:0000256" key="2">
    <source>
        <dbReference type="ARBA" id="ARBA00022475"/>
    </source>
</evidence>
<keyword evidence="2" id="KW-1003">Cell membrane</keyword>
<keyword evidence="5 7" id="KW-0472">Membrane</keyword>
<feature type="domain" description="ABC3 transporter permease C-terminal" evidence="8">
    <location>
        <begin position="658"/>
        <end position="775"/>
    </location>
</feature>
<evidence type="ECO:0000256" key="3">
    <source>
        <dbReference type="ARBA" id="ARBA00022692"/>
    </source>
</evidence>
<comment type="similarity">
    <text evidence="6">Belongs to the ABC-4 integral membrane protein family.</text>
</comment>
<feature type="transmembrane region" description="Helical" evidence="7">
    <location>
        <begin position="266"/>
        <end position="287"/>
    </location>
</feature>
<dbReference type="GO" id="GO:0005886">
    <property type="term" value="C:plasma membrane"/>
    <property type="evidence" value="ECO:0007669"/>
    <property type="project" value="UniProtKB-SubCell"/>
</dbReference>
<feature type="transmembrane region" description="Helical" evidence="7">
    <location>
        <begin position="435"/>
        <end position="455"/>
    </location>
</feature>
<dbReference type="AlphaFoldDB" id="A0A239F197"/>
<dbReference type="Proteomes" id="UP000198304">
    <property type="component" value="Unassembled WGS sequence"/>
</dbReference>
<dbReference type="PANTHER" id="PTHR30572">
    <property type="entry name" value="MEMBRANE COMPONENT OF TRANSPORTER-RELATED"/>
    <property type="match status" value="1"/>
</dbReference>
<feature type="transmembrane region" description="Helical" evidence="7">
    <location>
        <begin position="709"/>
        <end position="729"/>
    </location>
</feature>
<dbReference type="GO" id="GO:0022857">
    <property type="term" value="F:transmembrane transporter activity"/>
    <property type="evidence" value="ECO:0007669"/>
    <property type="project" value="TreeGrafter"/>
</dbReference>
<comment type="subcellular location">
    <subcellularLocation>
        <location evidence="1">Cell membrane</location>
        <topology evidence="1">Multi-pass membrane protein</topology>
    </subcellularLocation>
</comment>
<reference evidence="9 10" key="1">
    <citation type="submission" date="2017-06" db="EMBL/GenBank/DDBJ databases">
        <authorList>
            <person name="Kim H.J."/>
            <person name="Triplett B.A."/>
        </authorList>
    </citation>
    <scope>NUCLEOTIDE SEQUENCE [LARGE SCALE GENOMIC DNA]</scope>
    <source>
        <strain evidence="9 10">SCA</strain>
    </source>
</reference>
<dbReference type="Pfam" id="PF02687">
    <property type="entry name" value="FtsX"/>
    <property type="match status" value="2"/>
</dbReference>
<accession>A0A239F197</accession>
<evidence type="ECO:0000313" key="10">
    <source>
        <dbReference type="Proteomes" id="UP000198304"/>
    </source>
</evidence>
<gene>
    <name evidence="9" type="ORF">SAMN05446037_1011141</name>
</gene>